<proteinExistence type="predicted"/>
<dbReference type="AlphaFoldDB" id="A0AAD6IV46"/>
<comment type="caution">
    <text evidence="2">The sequence shown here is derived from an EMBL/GenBank/DDBJ whole genome shotgun (WGS) entry which is preliminary data.</text>
</comment>
<reference evidence="2" key="1">
    <citation type="submission" date="2023-01" db="EMBL/GenBank/DDBJ databases">
        <title>The chitinases involved in constricting ring structure development in the nematode-trapping fungus Drechslerella dactyloides.</title>
        <authorList>
            <person name="Wang R."/>
            <person name="Zhang L."/>
            <person name="Tang P."/>
            <person name="Li S."/>
            <person name="Liang L."/>
        </authorList>
    </citation>
    <scope>NUCLEOTIDE SEQUENCE</scope>
    <source>
        <strain evidence="2">YMF1.00031</strain>
    </source>
</reference>
<accession>A0AAD6IV46</accession>
<evidence type="ECO:0000256" key="1">
    <source>
        <dbReference type="SAM" id="MobiDB-lite"/>
    </source>
</evidence>
<organism evidence="2 3">
    <name type="scientific">Drechslerella dactyloides</name>
    <name type="common">Nematode-trapping fungus</name>
    <name type="synonym">Arthrobotrys dactyloides</name>
    <dbReference type="NCBI Taxonomy" id="74499"/>
    <lineage>
        <taxon>Eukaryota</taxon>
        <taxon>Fungi</taxon>
        <taxon>Dikarya</taxon>
        <taxon>Ascomycota</taxon>
        <taxon>Pezizomycotina</taxon>
        <taxon>Orbiliomycetes</taxon>
        <taxon>Orbiliales</taxon>
        <taxon>Orbiliaceae</taxon>
        <taxon>Drechslerella</taxon>
    </lineage>
</organism>
<feature type="compositionally biased region" description="Low complexity" evidence="1">
    <location>
        <begin position="82"/>
        <end position="97"/>
    </location>
</feature>
<evidence type="ECO:0000313" key="3">
    <source>
        <dbReference type="Proteomes" id="UP001221413"/>
    </source>
</evidence>
<dbReference type="EMBL" id="JAQGDS010000007">
    <property type="protein sequence ID" value="KAJ6259153.1"/>
    <property type="molecule type" value="Genomic_DNA"/>
</dbReference>
<feature type="region of interest" description="Disordered" evidence="1">
    <location>
        <begin position="119"/>
        <end position="172"/>
    </location>
</feature>
<gene>
    <name evidence="2" type="ORF">Dda_6051</name>
</gene>
<sequence length="336" mass="37350">MIARRRGAKPPTNDDDDDLDERRPVTRLRSASVSGYERWAQRCDDRTTPRKRTPARPPATANSDNGAYTLPHEIMPSTPAIGPSQSQSQSPSTTPGGCPASQQYDRCCCYARLARRARDPQHQADTILELQRHRRRHAVKRQDGEDGRPDDTIDPTPETPTEAIEQDPGDDGTVTVTVSVGLSLQFATITSAGSTFVSVSTAIFTISPSEDTSNSLPFRAFDNPAVGDDVVFSACIHDRYDDDFLAVDNFNHSNRDFREHAYLPPVRIIYIGASDVFDGAVRDFCVVNRPNVKLQHDGRSSQLDIHPIDKPDGQSVYRENHAEKQHLTFLTCLIHI</sequence>
<feature type="compositionally biased region" description="Basic and acidic residues" evidence="1">
    <location>
        <begin position="140"/>
        <end position="151"/>
    </location>
</feature>
<feature type="region of interest" description="Disordered" evidence="1">
    <location>
        <begin position="1"/>
        <end position="101"/>
    </location>
</feature>
<dbReference type="Proteomes" id="UP001221413">
    <property type="component" value="Unassembled WGS sequence"/>
</dbReference>
<feature type="compositionally biased region" description="Low complexity" evidence="1">
    <location>
        <begin position="154"/>
        <end position="163"/>
    </location>
</feature>
<evidence type="ECO:0000313" key="2">
    <source>
        <dbReference type="EMBL" id="KAJ6259153.1"/>
    </source>
</evidence>
<protein>
    <submittedName>
        <fullName evidence="2">Uncharacterized protein</fullName>
    </submittedName>
</protein>
<name>A0AAD6IV46_DREDA</name>
<feature type="compositionally biased region" description="Basic and acidic residues" evidence="1">
    <location>
        <begin position="39"/>
        <end position="48"/>
    </location>
</feature>
<keyword evidence="3" id="KW-1185">Reference proteome</keyword>